<accession>A0ABT6MNR8</accession>
<dbReference type="Proteomes" id="UP001160550">
    <property type="component" value="Unassembled WGS sequence"/>
</dbReference>
<reference evidence="4" key="1">
    <citation type="journal article" date="2007" name="Int. J. Syst. Evol. Microbiol.">
        <title>Luteimonas composti sp. nov., a moderately thermophilic bacterium isolated from food waste.</title>
        <authorList>
            <person name="Young C.C."/>
            <person name="Kampfer P."/>
            <person name="Chen W.M."/>
            <person name="Yen W.S."/>
            <person name="Arun A.B."/>
            <person name="Lai W.A."/>
            <person name="Shen F.T."/>
            <person name="Rekha P.D."/>
            <person name="Lin K.Y."/>
            <person name="Chou J.H."/>
        </authorList>
    </citation>
    <scope>NUCLEOTIDE SEQUENCE</scope>
    <source>
        <strain evidence="4">CC-YY355</strain>
    </source>
</reference>
<feature type="domain" description="Outer membrane protein beta-barrel" evidence="3">
    <location>
        <begin position="43"/>
        <end position="214"/>
    </location>
</feature>
<evidence type="ECO:0000256" key="2">
    <source>
        <dbReference type="SAM" id="SignalP"/>
    </source>
</evidence>
<feature type="chain" id="PRO_5046626727" evidence="2">
    <location>
        <begin position="22"/>
        <end position="236"/>
    </location>
</feature>
<protein>
    <submittedName>
        <fullName evidence="4">Outer membrane beta-barrel protein</fullName>
    </submittedName>
</protein>
<dbReference type="Gene3D" id="2.40.160.20">
    <property type="match status" value="1"/>
</dbReference>
<dbReference type="SUPFAM" id="SSF56925">
    <property type="entry name" value="OMPA-like"/>
    <property type="match status" value="1"/>
</dbReference>
<keyword evidence="5" id="KW-1185">Reference proteome</keyword>
<comment type="caution">
    <text evidence="4">The sequence shown here is derived from an EMBL/GenBank/DDBJ whole genome shotgun (WGS) entry which is preliminary data.</text>
</comment>
<evidence type="ECO:0000259" key="3">
    <source>
        <dbReference type="Pfam" id="PF13505"/>
    </source>
</evidence>
<dbReference type="InterPro" id="IPR027385">
    <property type="entry name" value="Beta-barrel_OMP"/>
</dbReference>
<name>A0ABT6MNR8_9GAMM</name>
<dbReference type="Pfam" id="PF13505">
    <property type="entry name" value="OMP_b-brl"/>
    <property type="match status" value="1"/>
</dbReference>
<evidence type="ECO:0000256" key="1">
    <source>
        <dbReference type="ARBA" id="ARBA00022729"/>
    </source>
</evidence>
<dbReference type="InterPro" id="IPR011250">
    <property type="entry name" value="OMP/PagP_B-barrel"/>
</dbReference>
<reference evidence="4" key="2">
    <citation type="submission" date="2023-04" db="EMBL/GenBank/DDBJ databases">
        <authorList>
            <person name="Sun J.-Q."/>
        </authorList>
    </citation>
    <scope>NUCLEOTIDE SEQUENCE</scope>
    <source>
        <strain evidence="4">CC-YY355</strain>
    </source>
</reference>
<dbReference type="RefSeq" id="WP_280941440.1">
    <property type="nucleotide sequence ID" value="NZ_JARYGX010000009.1"/>
</dbReference>
<gene>
    <name evidence="4" type="ORF">QF205_03965</name>
</gene>
<dbReference type="EMBL" id="JARYGX010000009">
    <property type="protein sequence ID" value="MDH7452239.1"/>
    <property type="molecule type" value="Genomic_DNA"/>
</dbReference>
<organism evidence="4 5">
    <name type="scientific">Luteimonas composti</name>
    <dbReference type="NCBI Taxonomy" id="398257"/>
    <lineage>
        <taxon>Bacteria</taxon>
        <taxon>Pseudomonadati</taxon>
        <taxon>Pseudomonadota</taxon>
        <taxon>Gammaproteobacteria</taxon>
        <taxon>Lysobacterales</taxon>
        <taxon>Lysobacteraceae</taxon>
        <taxon>Luteimonas</taxon>
    </lineage>
</organism>
<feature type="signal peptide" evidence="2">
    <location>
        <begin position="1"/>
        <end position="21"/>
    </location>
</feature>
<evidence type="ECO:0000313" key="4">
    <source>
        <dbReference type="EMBL" id="MDH7452239.1"/>
    </source>
</evidence>
<proteinExistence type="predicted"/>
<evidence type="ECO:0000313" key="5">
    <source>
        <dbReference type="Proteomes" id="UP001160550"/>
    </source>
</evidence>
<keyword evidence="1 2" id="KW-0732">Signal</keyword>
<sequence>MKKSVICAALVAAMCSPLAFAQSASGDAYRPSLSTGDGAWFVSGNVGRTDGGTAGRFGTGNFDFLESNEGRDTGYGVTGGYRWKVSDRWGVGAELGYVDLGNYKVRNVFNDEDVDQTEGRNALRGWTAGANARVNITPAWYVGMRGGYFRASDNSTDYYNTIGQELRVRSGRDPERSSWYAGVGTGWNATENFSIGLHYDYFRAKSGTLVDEDSGAEIDGPKRSTALVGLTAEYAF</sequence>